<name>A0ABU5QUD6_9BACT</name>
<comment type="caution">
    <text evidence="1">The sequence shown here is derived from an EMBL/GenBank/DDBJ whole genome shotgun (WGS) entry which is preliminary data.</text>
</comment>
<evidence type="ECO:0008006" key="3">
    <source>
        <dbReference type="Google" id="ProtNLM"/>
    </source>
</evidence>
<dbReference type="RefSeq" id="WP_323253498.1">
    <property type="nucleotide sequence ID" value="NZ_JAYFUL010000065.1"/>
</dbReference>
<gene>
    <name evidence="1" type="ORF">VB264_23190</name>
</gene>
<dbReference type="EMBL" id="JAYFUL010000065">
    <property type="protein sequence ID" value="MEA5260723.1"/>
    <property type="molecule type" value="Genomic_DNA"/>
</dbReference>
<keyword evidence="2" id="KW-1185">Reference proteome</keyword>
<accession>A0ABU5QUD6</accession>
<dbReference type="Proteomes" id="UP001304671">
    <property type="component" value="Unassembled WGS sequence"/>
</dbReference>
<organism evidence="1 2">
    <name type="scientific">Arcicella aquatica</name>
    <dbReference type="NCBI Taxonomy" id="217141"/>
    <lineage>
        <taxon>Bacteria</taxon>
        <taxon>Pseudomonadati</taxon>
        <taxon>Bacteroidota</taxon>
        <taxon>Cytophagia</taxon>
        <taxon>Cytophagales</taxon>
        <taxon>Flectobacillaceae</taxon>
        <taxon>Arcicella</taxon>
    </lineage>
</organism>
<evidence type="ECO:0000313" key="1">
    <source>
        <dbReference type="EMBL" id="MEA5260723.1"/>
    </source>
</evidence>
<reference evidence="1 2" key="1">
    <citation type="submission" date="2023-12" db="EMBL/GenBank/DDBJ databases">
        <title>Novel species of the genus Arcicella isolated from rivers.</title>
        <authorList>
            <person name="Lu H."/>
        </authorList>
    </citation>
    <scope>NUCLEOTIDE SEQUENCE [LARGE SCALE GENOMIC DNA]</scope>
    <source>
        <strain evidence="1 2">LMG 21963</strain>
    </source>
</reference>
<sequence>MRLFNFLIASIIICLTLWNCGHKQSETTEQDTTIVNQQNSTDTLAKILSMPDTNEHQVTTKHFIFTFEPSTKDFFDKTNQATNLIPDSTKLEKVGLNWFGNLADGTKKHIATNDTTEGTYAVYEFIGVLAGQSQWVFLLKLYESAEYVLIDMHTGKHTPLYGFPVVSPDKKWIISGNASLVSDESVNGFNLIQITPQGLIVKDEVELKTRGINQLKWINNTTLVVEETFLQNDEELIRYAKLYIQRK</sequence>
<proteinExistence type="predicted"/>
<evidence type="ECO:0000313" key="2">
    <source>
        <dbReference type="Proteomes" id="UP001304671"/>
    </source>
</evidence>
<protein>
    <recommendedName>
        <fullName evidence="3">Lipoprotein</fullName>
    </recommendedName>
</protein>